<evidence type="ECO:0000256" key="15">
    <source>
        <dbReference type="PIRSR" id="PIRSR613273-2"/>
    </source>
</evidence>
<dbReference type="Pfam" id="PF01421">
    <property type="entry name" value="Reprolysin"/>
    <property type="match status" value="1"/>
</dbReference>
<name>A0AAJ7SUX8_PETMA</name>
<evidence type="ECO:0000256" key="17">
    <source>
        <dbReference type="PROSITE-ProRule" id="PRU00276"/>
    </source>
</evidence>
<evidence type="ECO:0000256" key="11">
    <source>
        <dbReference type="ARBA" id="ARBA00023049"/>
    </source>
</evidence>
<dbReference type="Pfam" id="PF00090">
    <property type="entry name" value="TSP_1"/>
    <property type="match status" value="1"/>
</dbReference>
<feature type="binding site" evidence="15 17">
    <location>
        <position position="442"/>
    </location>
    <ligand>
        <name>Zn(2+)</name>
        <dbReference type="ChEBI" id="CHEBI:29105"/>
        <note>catalytic</note>
    </ligand>
</feature>
<dbReference type="InterPro" id="IPR010294">
    <property type="entry name" value="ADAMTS_spacer1"/>
</dbReference>
<dbReference type="SUPFAM" id="SSF55486">
    <property type="entry name" value="Metalloproteases ('zincins'), catalytic domain"/>
    <property type="match status" value="1"/>
</dbReference>
<feature type="disulfide bond" evidence="16">
    <location>
        <begin position="607"/>
        <end position="644"/>
    </location>
</feature>
<keyword evidence="6 15" id="KW-0479">Metal-binding</keyword>
<sequence>MRPAGPRTHATLVPLAVTLLAALGVGALAAGDLPDSRPWDSADATSSPGAAALDDYEIVHPVRVAASGCFLSHRVSHHARPPHNRSPKRRHAHSGDQPAGTDPPNPPSLPKPPEPLSVFYNLSVGGQHLHLRMELNRGLLAPGFLLERRMDGRTGGPAGVMTNRSARVSLERPRKGNTCHFLGRVLEGGKDLGHAAISTCAGLTGLIRLPRGDYFIEPLTEPPGQGTSQGRPHAVYRRHAGASSPLRANRTCAVPDSPVEANRVELHRERWEERRRRAMVPGRKIVGRSREVSHERWVEALVVADDKMVDYHRKGSTEAYVFTIMNMVAGLFREPSIGNLIKVVLVRVILLEQEEQDLKIVTNAEKTLASFCKWQKNINVGDDSHPNHHDVAILLTRRELCAGRGEPCGTLGLSHLSGMCVPQRSCNVNQDMGLPLVYTVAHELGHNLGMRHDGQGNDCEPGALGHPLVMAPHIVYDSASLGWSSCSRQYITRFLDRGWGHCLNDWQSHHFVPTGMPMVPPGVLYDASHQCRLQYGTTSAHCPRMGDVCRALWCEVGTACYTKYDAPVDGTWCGDNKWCMGGECVVAGTWPMHVHGTWGPWSSWSVCSRTCGAGAQSMERQCNNPTPRFGGEYCTGDWRRYRVCNTEACPLNGTSFRQLQCSEFDKVPYRRQMYTWLSVPYPDNPCELHCRPTDGRFSERLRDSAADGTPCGLPSEGLSICINGICKKLGCDFVISSLATEDRCGVCKGDNSTCRTISRNFDLQEGFGYVDVGLIPVGAYDVLVEELAEAGNFLALRTAEGGRPLLNAGWVIQWSGVYPLAGTTFTYQRHQNHERLSAPGPTQERIWIQLLYQARNPGVRFQYTVNSPWAVRGGGAAGASNSRPSFSWLYGSWTECSSTCGSGVQYREPHCTEESLGIVEKRFCDPATLPNDTRKECNTQDCPARWWTGEWQECSATCGELGLSKRSVRCERGGRAAGPHEPSLPDSHCYHRPKPKTRTPCNRGMPCPARWLVGDWSQCSVSCGGGHRTRATYCDDRRNRTACEGRARPAAMEECNLTECPSASDGHQSVPKHGVAGRQRDMSNELQPRPHFVPPLDQLLPSGNGGPLDSFGKPASTGQGHGSGEIHERNQLPSAEPESSGDKGDNSIKGRLYHQHQKGIGKNKLKNNVVVDLFDYDYNFIGFHEDLLIKDFYKNGPGASTALQVTPLKGSQSDAPLMLLRDEAVSPTEVAGPVPKSDHLERNQRNVFQEQFIISSTPDDMFILEERLGASGTAPPDIVTNVARKSQKTSSTVHIINDEYTAQSHFGDSATAKTLFESPSRMHSHGYPPTSPTETTAEKSSGAHTFEMPSPSSTPMARSKRLPALDVSRSVTVKSPGKEATTVAGLRDLRGVHVATSAPDGNSFRSASSQSPGQIEAPGAVPMAESVDDESTEETPTTERSNSRLTVGPKAPAEDFNEVTLTNASVDVAATKDSLNQRSVFDDIIGYDDDEGGGGGGTDIDQIDGDSSPPERDWWMEMDEFTTSTTSPLATKQPSATSSFEKSNRANESPALPGHWFVGVWSECSVSCGLGAMWRAVRCSSGRLDDCDAAKRPEPARRCHVRPCAVWTMGNWSQCSEECGDGGVKTRVVQCVDAHKPGQALRPFHCHSRGYTPPTSLACNSYPCPEWSTGNWSQCSRECGGGWQHRSVTCPPGHRCDDDGDGSPKPPPIALRPCNPQPCLEWTVGRWGECSVSCDGGVQQRMVQCVTVATRQQGGNGTWCGTLPRPETIRACGMHPCDTIPESACHEDAMPPVHCGLLAAAGGCVAPGVRSKCCSTCRLLAATHPHGDAGGEGDATGRREAAGSPSHRVATGTV</sequence>
<evidence type="ECO:0000256" key="7">
    <source>
        <dbReference type="ARBA" id="ARBA00022729"/>
    </source>
</evidence>
<evidence type="ECO:0000256" key="14">
    <source>
        <dbReference type="PIRSR" id="PIRSR613273-1"/>
    </source>
</evidence>
<dbReference type="FunFam" id="2.60.120.830:FF:000001">
    <property type="entry name" value="A disintegrin and metalloproteinase with thrombospondin motifs 1"/>
    <property type="match status" value="1"/>
</dbReference>
<dbReference type="InterPro" id="IPR001590">
    <property type="entry name" value="Peptidase_M12B"/>
</dbReference>
<feature type="disulfide bond" evidence="16">
    <location>
        <begin position="420"/>
        <end position="502"/>
    </location>
</feature>
<feature type="disulfide bond" evidence="16">
    <location>
        <begin position="549"/>
        <end position="579"/>
    </location>
</feature>
<dbReference type="FunFam" id="2.20.100.10:FF:000001">
    <property type="entry name" value="semaphorin-5A isoform X1"/>
    <property type="match status" value="1"/>
</dbReference>
<feature type="region of interest" description="Disordered" evidence="18">
    <location>
        <begin position="1060"/>
        <end position="1149"/>
    </location>
</feature>
<keyword evidence="8" id="KW-0677">Repeat</keyword>
<keyword evidence="9" id="KW-0378">Hydrolase</keyword>
<dbReference type="InterPro" id="IPR002870">
    <property type="entry name" value="Peptidase_M12B_N"/>
</dbReference>
<evidence type="ECO:0000256" key="4">
    <source>
        <dbReference type="ARBA" id="ARBA00022670"/>
    </source>
</evidence>
<dbReference type="FunFam" id="2.20.100.10:FF:000005">
    <property type="entry name" value="ADAM metallopeptidase with thrombospondin type 1 motif 9"/>
    <property type="match status" value="1"/>
</dbReference>
<dbReference type="Proteomes" id="UP001318040">
    <property type="component" value="Chromosome 1"/>
</dbReference>
<evidence type="ECO:0000256" key="3">
    <source>
        <dbReference type="ARBA" id="ARBA00022530"/>
    </source>
</evidence>
<comment type="subcellular location">
    <subcellularLocation>
        <location evidence="1">Secreted</location>
        <location evidence="1">Extracellular space</location>
        <location evidence="1">Extracellular matrix</location>
    </subcellularLocation>
</comment>
<feature type="binding site" evidence="15">
    <location>
        <position position="299"/>
    </location>
    <ligand>
        <name>Ca(2+)</name>
        <dbReference type="ChEBI" id="CHEBI:29108"/>
        <label>2</label>
    </ligand>
</feature>
<protein>
    <submittedName>
        <fullName evidence="23">A disintegrin and metalloproteinase with thrombospondin motifs 7-like</fullName>
    </submittedName>
</protein>
<organism evidence="22 23">
    <name type="scientific">Petromyzon marinus</name>
    <name type="common">Sea lamprey</name>
    <dbReference type="NCBI Taxonomy" id="7757"/>
    <lineage>
        <taxon>Eukaryota</taxon>
        <taxon>Metazoa</taxon>
        <taxon>Chordata</taxon>
        <taxon>Craniata</taxon>
        <taxon>Vertebrata</taxon>
        <taxon>Cyclostomata</taxon>
        <taxon>Hyperoartia</taxon>
        <taxon>Petromyzontiformes</taxon>
        <taxon>Petromyzontidae</taxon>
        <taxon>Petromyzon</taxon>
    </lineage>
</organism>
<dbReference type="PANTHER" id="PTHR13723:SF200">
    <property type="entry name" value="ADAM METALLOPEPTIDASE WITH THROMBOSPONDIN TYPE 1 MOTIF B, ISOFORM B"/>
    <property type="match status" value="1"/>
</dbReference>
<comment type="cofactor">
    <cofactor evidence="15">
        <name>Zn(2+)</name>
        <dbReference type="ChEBI" id="CHEBI:29105"/>
    </cofactor>
    <text evidence="15">Binds 1 zinc ion per subunit.</text>
</comment>
<evidence type="ECO:0000256" key="10">
    <source>
        <dbReference type="ARBA" id="ARBA00022833"/>
    </source>
</evidence>
<dbReference type="GO" id="GO:0006508">
    <property type="term" value="P:proteolysis"/>
    <property type="evidence" value="ECO:0007669"/>
    <property type="project" value="UniProtKB-KW"/>
</dbReference>
<dbReference type="PROSITE" id="PS50900">
    <property type="entry name" value="PLAC"/>
    <property type="match status" value="1"/>
</dbReference>
<dbReference type="Pfam" id="PF05986">
    <property type="entry name" value="ADAMTS_spacer1"/>
    <property type="match status" value="1"/>
</dbReference>
<dbReference type="PROSITE" id="PS50092">
    <property type="entry name" value="TSP1"/>
    <property type="match status" value="7"/>
</dbReference>
<dbReference type="PRINTS" id="PR01857">
    <property type="entry name" value="ADAMTSFAMILY"/>
</dbReference>
<evidence type="ECO:0000256" key="13">
    <source>
        <dbReference type="ARBA" id="ARBA00023180"/>
    </source>
</evidence>
<dbReference type="Gene3D" id="2.60.120.830">
    <property type="match status" value="1"/>
</dbReference>
<feature type="binding site" evidence="15 17">
    <location>
        <position position="446"/>
    </location>
    <ligand>
        <name>Zn(2+)</name>
        <dbReference type="ChEBI" id="CHEBI:29105"/>
        <note>catalytic</note>
    </ligand>
</feature>
<dbReference type="GO" id="GO:0004222">
    <property type="term" value="F:metalloendopeptidase activity"/>
    <property type="evidence" value="ECO:0007669"/>
    <property type="project" value="InterPro"/>
</dbReference>
<feature type="binding site" evidence="15">
    <location>
        <position position="299"/>
    </location>
    <ligand>
        <name>Ca(2+)</name>
        <dbReference type="ChEBI" id="CHEBI:29108"/>
        <label>1</label>
    </ligand>
</feature>
<dbReference type="GO" id="GO:0031012">
    <property type="term" value="C:extracellular matrix"/>
    <property type="evidence" value="ECO:0007669"/>
    <property type="project" value="TreeGrafter"/>
</dbReference>
<accession>A0AAJ7SUX8</accession>
<keyword evidence="10 15" id="KW-0862">Zinc</keyword>
<dbReference type="InterPro" id="IPR024079">
    <property type="entry name" value="MetalloPept_cat_dom_sf"/>
</dbReference>
<dbReference type="InterPro" id="IPR041645">
    <property type="entry name" value="ADAMTS_CR_2"/>
</dbReference>
<feature type="compositionally biased region" description="Basic and acidic residues" evidence="18">
    <location>
        <begin position="1827"/>
        <end position="1841"/>
    </location>
</feature>
<feature type="binding site" evidence="15">
    <location>
        <position position="505"/>
    </location>
    <ligand>
        <name>Ca(2+)</name>
        <dbReference type="ChEBI" id="CHEBI:29108"/>
        <label>2</label>
    </ligand>
</feature>
<dbReference type="FunFam" id="3.40.390.10:FF:000001">
    <property type="entry name" value="A disintegrin and metalloproteinase with thrombospondin motifs 1"/>
    <property type="match status" value="1"/>
</dbReference>
<dbReference type="InterPro" id="IPR050439">
    <property type="entry name" value="ADAMTS_ADAMTS-like"/>
</dbReference>
<feature type="disulfide bond" evidence="16">
    <location>
        <begin position="573"/>
        <end position="584"/>
    </location>
</feature>
<feature type="compositionally biased region" description="Pro residues" evidence="18">
    <location>
        <begin position="101"/>
        <end position="114"/>
    </location>
</feature>
<evidence type="ECO:0000259" key="21">
    <source>
        <dbReference type="PROSITE" id="PS50900"/>
    </source>
</evidence>
<feature type="active site" evidence="14 17">
    <location>
        <position position="443"/>
    </location>
</feature>
<feature type="region of interest" description="Disordered" evidence="18">
    <location>
        <begin position="75"/>
        <end position="114"/>
    </location>
</feature>
<evidence type="ECO:0000256" key="5">
    <source>
        <dbReference type="ARBA" id="ARBA00022685"/>
    </source>
</evidence>
<feature type="disulfide bond" evidence="16">
    <location>
        <begin position="611"/>
        <end position="649"/>
    </location>
</feature>
<dbReference type="Pfam" id="PF19030">
    <property type="entry name" value="TSP1_ADAMTS"/>
    <property type="match status" value="7"/>
</dbReference>
<dbReference type="Gene3D" id="2.20.100.10">
    <property type="entry name" value="Thrombospondin type-1 (TSP1) repeat"/>
    <property type="match status" value="8"/>
</dbReference>
<dbReference type="GO" id="GO:0030198">
    <property type="term" value="P:extracellular matrix organization"/>
    <property type="evidence" value="ECO:0007669"/>
    <property type="project" value="InterPro"/>
</dbReference>
<evidence type="ECO:0000256" key="6">
    <source>
        <dbReference type="ARBA" id="ARBA00022723"/>
    </source>
</evidence>
<feature type="compositionally biased region" description="Polar residues" evidence="18">
    <location>
        <begin position="1399"/>
        <end position="1413"/>
    </location>
</feature>
<proteinExistence type="predicted"/>
<dbReference type="SUPFAM" id="SSF82895">
    <property type="entry name" value="TSP-1 type 1 repeat"/>
    <property type="match status" value="8"/>
</dbReference>
<feature type="disulfide bond" evidence="16">
    <location>
        <begin position="542"/>
        <end position="560"/>
    </location>
</feature>
<feature type="disulfide bond" evidence="16">
    <location>
        <begin position="531"/>
        <end position="554"/>
    </location>
</feature>
<dbReference type="SMART" id="SM00209">
    <property type="entry name" value="TSP1"/>
    <property type="match status" value="8"/>
</dbReference>
<evidence type="ECO:0000313" key="22">
    <source>
        <dbReference type="Proteomes" id="UP001318040"/>
    </source>
</evidence>
<keyword evidence="4" id="KW-0645">Protease</keyword>
<dbReference type="InterPro" id="IPR010909">
    <property type="entry name" value="PLAC"/>
</dbReference>
<evidence type="ECO:0000256" key="12">
    <source>
        <dbReference type="ARBA" id="ARBA00023157"/>
    </source>
</evidence>
<dbReference type="PANTHER" id="PTHR13723">
    <property type="entry name" value="ADAMTS A DISINTEGRIN AND METALLOPROTEASE WITH THROMBOSPONDIN MOTIFS PROTEASE"/>
    <property type="match status" value="1"/>
</dbReference>
<evidence type="ECO:0000313" key="23">
    <source>
        <dbReference type="RefSeq" id="XP_032805216.1"/>
    </source>
</evidence>
<keyword evidence="15" id="KW-0106">Calcium</keyword>
<feature type="chain" id="PRO_5042524809" evidence="19">
    <location>
        <begin position="30"/>
        <end position="1854"/>
    </location>
</feature>
<feature type="region of interest" description="Disordered" evidence="18">
    <location>
        <begin position="1487"/>
        <end position="1549"/>
    </location>
</feature>
<keyword evidence="3" id="KW-0272">Extracellular matrix</keyword>
<dbReference type="Pfam" id="PF17771">
    <property type="entry name" value="ADAMTS_CR_2"/>
    <property type="match status" value="1"/>
</dbReference>
<keyword evidence="2" id="KW-0964">Secreted</keyword>
<feature type="domain" description="PLAC" evidence="21">
    <location>
        <begin position="1781"/>
        <end position="1821"/>
    </location>
</feature>
<feature type="binding site" evidence="15">
    <location>
        <position position="383"/>
    </location>
    <ligand>
        <name>Ca(2+)</name>
        <dbReference type="ChEBI" id="CHEBI:29108"/>
        <label>1</label>
    </ligand>
</feature>
<dbReference type="Pfam" id="PF01562">
    <property type="entry name" value="Pep_M12B_propep"/>
    <property type="match status" value="1"/>
</dbReference>
<dbReference type="Gene3D" id="3.40.390.10">
    <property type="entry name" value="Collagenase (Catalytic Domain)"/>
    <property type="match status" value="1"/>
</dbReference>
<feature type="binding site" description="in inhibited form" evidence="15">
    <location>
        <position position="252"/>
    </location>
    <ligand>
        <name>Zn(2+)</name>
        <dbReference type="ChEBI" id="CHEBI:29105"/>
        <note>catalytic</note>
    </ligand>
</feature>
<feature type="region of interest" description="Disordered" evidence="18">
    <location>
        <begin position="1827"/>
        <end position="1854"/>
    </location>
</feature>
<dbReference type="Pfam" id="PF19236">
    <property type="entry name" value="ADAMTS_CR_3"/>
    <property type="match status" value="1"/>
</dbReference>
<dbReference type="RefSeq" id="XP_032805216.1">
    <property type="nucleotide sequence ID" value="XM_032949325.1"/>
</dbReference>
<feature type="binding site" evidence="15">
    <location>
        <position position="390"/>
    </location>
    <ligand>
        <name>Ca(2+)</name>
        <dbReference type="ChEBI" id="CHEBI:29108"/>
        <label>1</label>
    </ligand>
</feature>
<feature type="compositionally biased region" description="Polar residues" evidence="18">
    <location>
        <begin position="1332"/>
        <end position="1343"/>
    </location>
</feature>
<keyword evidence="11" id="KW-0482">Metalloprotease</keyword>
<gene>
    <name evidence="23" type="primary">LOC116940051</name>
</gene>
<feature type="binding site" evidence="15">
    <location>
        <position position="383"/>
    </location>
    <ligand>
        <name>Ca(2+)</name>
        <dbReference type="ChEBI" id="CHEBI:29108"/>
        <label>2</label>
    </ligand>
</feature>
<keyword evidence="7 19" id="KW-0732">Signal</keyword>
<dbReference type="Gene3D" id="3.40.1620.60">
    <property type="match status" value="1"/>
</dbReference>
<evidence type="ECO:0000256" key="2">
    <source>
        <dbReference type="ARBA" id="ARBA00022525"/>
    </source>
</evidence>
<comment type="caution">
    <text evidence="17">Lacks conserved residue(s) required for the propagation of feature annotation.</text>
</comment>
<evidence type="ECO:0000256" key="18">
    <source>
        <dbReference type="SAM" id="MobiDB-lite"/>
    </source>
</evidence>
<dbReference type="CDD" id="cd04273">
    <property type="entry name" value="ZnMc_ADAMTS_like"/>
    <property type="match status" value="1"/>
</dbReference>
<dbReference type="GO" id="GO:0046872">
    <property type="term" value="F:metal ion binding"/>
    <property type="evidence" value="ECO:0007669"/>
    <property type="project" value="UniProtKB-KW"/>
</dbReference>
<keyword evidence="12 16" id="KW-1015">Disulfide bond</keyword>
<evidence type="ECO:0000256" key="1">
    <source>
        <dbReference type="ARBA" id="ARBA00004498"/>
    </source>
</evidence>
<evidence type="ECO:0000256" key="16">
    <source>
        <dbReference type="PIRSR" id="PIRSR613273-3"/>
    </source>
</evidence>
<dbReference type="InterPro" id="IPR045371">
    <property type="entry name" value="ADAMTS_CR_3"/>
</dbReference>
<dbReference type="InterPro" id="IPR036383">
    <property type="entry name" value="TSP1_rpt_sf"/>
</dbReference>
<feature type="binding site" evidence="15">
    <location>
        <position position="502"/>
    </location>
    <ligand>
        <name>Ca(2+)</name>
        <dbReference type="ChEBI" id="CHEBI:29108"/>
        <label>1</label>
    </ligand>
</feature>
<dbReference type="InterPro" id="IPR013273">
    <property type="entry name" value="ADAMTS/ADAMTS-like"/>
</dbReference>
<keyword evidence="5" id="KW-0165">Cleavage on pair of basic residues</keyword>
<feature type="compositionally biased region" description="Polar residues" evidence="18">
    <location>
        <begin position="1521"/>
        <end position="1541"/>
    </location>
</feature>
<evidence type="ECO:0000256" key="8">
    <source>
        <dbReference type="ARBA" id="ARBA00022737"/>
    </source>
</evidence>
<feature type="signal peptide" evidence="19">
    <location>
        <begin position="1"/>
        <end position="29"/>
    </location>
</feature>
<feature type="disulfide bond" evidence="16">
    <location>
        <begin position="401"/>
        <end position="408"/>
    </location>
</feature>
<evidence type="ECO:0000256" key="19">
    <source>
        <dbReference type="SAM" id="SignalP"/>
    </source>
</evidence>
<evidence type="ECO:0000256" key="9">
    <source>
        <dbReference type="ARBA" id="ARBA00022801"/>
    </source>
</evidence>
<feature type="domain" description="Peptidase M12B" evidence="20">
    <location>
        <begin position="296"/>
        <end position="507"/>
    </location>
</feature>
<keyword evidence="22" id="KW-1185">Reference proteome</keyword>
<feature type="disulfide bond" evidence="16">
    <location>
        <begin position="372"/>
        <end position="426"/>
    </location>
</feature>
<feature type="compositionally biased region" description="Basic residues" evidence="18">
    <location>
        <begin position="75"/>
        <end position="92"/>
    </location>
</feature>
<keyword evidence="13" id="KW-0325">Glycoprotein</keyword>
<dbReference type="PROSITE" id="PS50215">
    <property type="entry name" value="ADAM_MEPRO"/>
    <property type="match status" value="1"/>
</dbReference>
<dbReference type="InterPro" id="IPR000884">
    <property type="entry name" value="TSP1_rpt"/>
</dbReference>
<feature type="disulfide bond" evidence="16">
    <location>
        <begin position="459"/>
        <end position="486"/>
    </location>
</feature>
<feature type="region of interest" description="Disordered" evidence="18">
    <location>
        <begin position="1319"/>
        <end position="1452"/>
    </location>
</feature>
<feature type="binding site" evidence="15">
    <location>
        <position position="505"/>
    </location>
    <ligand>
        <name>Ca(2+)</name>
        <dbReference type="ChEBI" id="CHEBI:29108"/>
        <label>1</label>
    </ligand>
</feature>
<dbReference type="KEGG" id="pmrn:116940051"/>
<evidence type="ECO:0000259" key="20">
    <source>
        <dbReference type="PROSITE" id="PS50215"/>
    </source>
</evidence>
<feature type="binding site" evidence="15 17">
    <location>
        <position position="452"/>
    </location>
    <ligand>
        <name>Zn(2+)</name>
        <dbReference type="ChEBI" id="CHEBI:29105"/>
        <note>catalytic</note>
    </ligand>
</feature>
<reference evidence="23" key="1">
    <citation type="submission" date="2025-08" db="UniProtKB">
        <authorList>
            <consortium name="RefSeq"/>
        </authorList>
    </citation>
    <scope>IDENTIFICATION</scope>
    <source>
        <tissue evidence="23">Sperm</tissue>
    </source>
</reference>
<feature type="disulfide bond" evidence="16">
    <location>
        <begin position="622"/>
        <end position="634"/>
    </location>
</feature>